<evidence type="ECO:0000256" key="1">
    <source>
        <dbReference type="ARBA" id="ARBA00004496"/>
    </source>
</evidence>
<evidence type="ECO:0000259" key="6">
    <source>
        <dbReference type="PROSITE" id="PS51857"/>
    </source>
</evidence>
<proteinExistence type="predicted"/>
<dbReference type="GO" id="GO:0006355">
    <property type="term" value="P:regulation of DNA-templated transcription"/>
    <property type="evidence" value="ECO:0007669"/>
    <property type="project" value="InterPro"/>
</dbReference>
<dbReference type="GO" id="GO:0005829">
    <property type="term" value="C:cytosol"/>
    <property type="evidence" value="ECO:0007669"/>
    <property type="project" value="UniProtKB-ARBA"/>
</dbReference>
<dbReference type="Gene3D" id="6.20.370.130">
    <property type="match status" value="1"/>
</dbReference>
<accession>A0A6S5RT82</accession>
<dbReference type="EMBL" id="AP022213">
    <property type="protein sequence ID" value="BBT16304.1"/>
    <property type="molecule type" value="Genomic_DNA"/>
</dbReference>
<dbReference type="InterPro" id="IPR011129">
    <property type="entry name" value="CSD"/>
</dbReference>
<evidence type="ECO:0000256" key="2">
    <source>
        <dbReference type="ARBA" id="ARBA00022318"/>
    </source>
</evidence>
<dbReference type="GO" id="GO:0003677">
    <property type="term" value="F:DNA binding"/>
    <property type="evidence" value="ECO:0007669"/>
    <property type="project" value="UniProtKB-KW"/>
</dbReference>
<evidence type="ECO:0000313" key="8">
    <source>
        <dbReference type="Proteomes" id="UP000515591"/>
    </source>
</evidence>
<evidence type="ECO:0000256" key="4">
    <source>
        <dbReference type="ARBA" id="ARBA00023125"/>
    </source>
</evidence>
<dbReference type="PIRSF" id="PIRSF002599">
    <property type="entry name" value="Cold_shock_A"/>
    <property type="match status" value="1"/>
</dbReference>
<dbReference type="Proteomes" id="UP000515591">
    <property type="component" value="Chromosome"/>
</dbReference>
<evidence type="ECO:0000256" key="3">
    <source>
        <dbReference type="ARBA" id="ARBA00022490"/>
    </source>
</evidence>
<gene>
    <name evidence="7" type="primary">cspD</name>
    <name evidence="7" type="ORF">WP8S17C03_23530</name>
</gene>
<dbReference type="InterPro" id="IPR002059">
    <property type="entry name" value="CSP_DNA-bd"/>
</dbReference>
<dbReference type="InterPro" id="IPR050181">
    <property type="entry name" value="Cold_shock_domain"/>
</dbReference>
<feature type="domain" description="CSD" evidence="6">
    <location>
        <begin position="1"/>
        <end position="66"/>
    </location>
</feature>
<dbReference type="AlphaFoldDB" id="A0A6S5RT82"/>
<dbReference type="InterPro" id="IPR012751">
    <property type="entry name" value="CspD"/>
</dbReference>
<organism evidence="7 8">
    <name type="scientific">Metapseudomonas otitidis</name>
    <dbReference type="NCBI Taxonomy" id="319939"/>
    <lineage>
        <taxon>Bacteria</taxon>
        <taxon>Pseudomonadati</taxon>
        <taxon>Pseudomonadota</taxon>
        <taxon>Gammaproteobacteria</taxon>
        <taxon>Pseudomonadales</taxon>
        <taxon>Pseudomonadaceae</taxon>
        <taxon>Metapseudomonas</taxon>
    </lineage>
</organism>
<dbReference type="InterPro" id="IPR012156">
    <property type="entry name" value="Cold_shock_CspA"/>
</dbReference>
<dbReference type="FunFam" id="2.40.50.140:FF:000006">
    <property type="entry name" value="Cold shock protein CspC"/>
    <property type="match status" value="1"/>
</dbReference>
<protein>
    <recommendedName>
        <fullName evidence="2">Cold shock-like protein CspD</fullName>
    </recommendedName>
</protein>
<dbReference type="PROSITE" id="PS00352">
    <property type="entry name" value="CSD_1"/>
    <property type="match status" value="1"/>
</dbReference>
<dbReference type="InterPro" id="IPR019844">
    <property type="entry name" value="CSD_CS"/>
</dbReference>
<sequence>MVSGKVKWFNNAKGYGFILAEGRDEDLFAHYSAIQMEGYKTLKAGQPVSFDIIQGPKGLHAVNISPVMAASDTHGTAAVATAKGSAVEA</sequence>
<keyword evidence="4" id="KW-0238">DNA-binding</keyword>
<dbReference type="PROSITE" id="PS51857">
    <property type="entry name" value="CSD_2"/>
    <property type="match status" value="1"/>
</dbReference>
<name>A0A6S5RT82_9GAMM</name>
<keyword evidence="3" id="KW-0963">Cytoplasm</keyword>
<reference evidence="7 8" key="1">
    <citation type="submission" date="2019-12" db="EMBL/GenBank/DDBJ databases">
        <title>complete genome sequences of Pseudomonas otitidis str. WP8-S17-CRE-03 isolated from wastewater treatment plant effluent.</title>
        <authorList>
            <person name="Sekizuka T."/>
            <person name="Itokawa K."/>
            <person name="Yatsu K."/>
            <person name="Inamine Y."/>
            <person name="Kuroda M."/>
        </authorList>
    </citation>
    <scope>NUCLEOTIDE SEQUENCE [LARGE SCALE GENOMIC DNA]</scope>
    <source>
        <strain evidence="7 8">WP8-S17-CRE-03</strain>
    </source>
</reference>
<dbReference type="SMART" id="SM00357">
    <property type="entry name" value="CSP"/>
    <property type="match status" value="1"/>
</dbReference>
<dbReference type="CDD" id="cd04458">
    <property type="entry name" value="CSP_CDS"/>
    <property type="match status" value="1"/>
</dbReference>
<dbReference type="PRINTS" id="PR00050">
    <property type="entry name" value="COLDSHOCK"/>
</dbReference>
<dbReference type="Gene3D" id="2.40.50.140">
    <property type="entry name" value="Nucleic acid-binding proteins"/>
    <property type="match status" value="1"/>
</dbReference>
<evidence type="ECO:0000313" key="7">
    <source>
        <dbReference type="EMBL" id="BBT16304.1"/>
    </source>
</evidence>
<dbReference type="SUPFAM" id="SSF50249">
    <property type="entry name" value="Nucleic acid-binding proteins"/>
    <property type="match status" value="1"/>
</dbReference>
<dbReference type="InterPro" id="IPR012340">
    <property type="entry name" value="NA-bd_OB-fold"/>
</dbReference>
<evidence type="ECO:0000256" key="5">
    <source>
        <dbReference type="RuleBase" id="RU000408"/>
    </source>
</evidence>
<dbReference type="PANTHER" id="PTHR11544">
    <property type="entry name" value="COLD SHOCK DOMAIN CONTAINING PROTEINS"/>
    <property type="match status" value="1"/>
</dbReference>
<dbReference type="Pfam" id="PF00313">
    <property type="entry name" value="CSD"/>
    <property type="match status" value="1"/>
</dbReference>
<dbReference type="NCBIfam" id="TIGR02381">
    <property type="entry name" value="cspD"/>
    <property type="match status" value="1"/>
</dbReference>
<comment type="subcellular location">
    <subcellularLocation>
        <location evidence="1 5">Cytoplasm</location>
    </subcellularLocation>
</comment>